<protein>
    <recommendedName>
        <fullName evidence="2">Universal stress protein</fullName>
    </recommendedName>
</protein>
<dbReference type="InterPro" id="IPR006016">
    <property type="entry name" value="UspA"/>
</dbReference>
<keyword evidence="5" id="KW-1185">Reference proteome</keyword>
<accession>A0A1Y2KWB0</accession>
<gene>
    <name evidence="4" type="ORF">TMES_18140</name>
</gene>
<dbReference type="InterPro" id="IPR014729">
    <property type="entry name" value="Rossmann-like_a/b/a_fold"/>
</dbReference>
<organism evidence="4 5">
    <name type="scientific">Thalassospira mesophila</name>
    <dbReference type="NCBI Taxonomy" id="1293891"/>
    <lineage>
        <taxon>Bacteria</taxon>
        <taxon>Pseudomonadati</taxon>
        <taxon>Pseudomonadota</taxon>
        <taxon>Alphaproteobacteria</taxon>
        <taxon>Rhodospirillales</taxon>
        <taxon>Thalassospiraceae</taxon>
        <taxon>Thalassospira</taxon>
    </lineage>
</organism>
<dbReference type="GO" id="GO:0005737">
    <property type="term" value="C:cytoplasm"/>
    <property type="evidence" value="ECO:0007669"/>
    <property type="project" value="UniProtKB-SubCell"/>
</dbReference>
<evidence type="ECO:0000256" key="1">
    <source>
        <dbReference type="ARBA" id="ARBA00008791"/>
    </source>
</evidence>
<dbReference type="PANTHER" id="PTHR46268">
    <property type="entry name" value="STRESS RESPONSE PROTEIN NHAX"/>
    <property type="match status" value="1"/>
</dbReference>
<comment type="similarity">
    <text evidence="1 2">Belongs to the universal stress protein A family.</text>
</comment>
<dbReference type="Gene3D" id="3.40.50.620">
    <property type="entry name" value="HUPs"/>
    <property type="match status" value="1"/>
</dbReference>
<comment type="subcellular location">
    <subcellularLocation>
        <location evidence="2">Cytoplasm</location>
    </subcellularLocation>
</comment>
<dbReference type="InterPro" id="IPR006015">
    <property type="entry name" value="Universal_stress_UspA"/>
</dbReference>
<dbReference type="RefSeq" id="WP_085585201.1">
    <property type="nucleotide sequence ID" value="NZ_JFKA01000011.1"/>
</dbReference>
<dbReference type="STRING" id="1293891.TMES_18140"/>
<dbReference type="OrthoDB" id="9792500at2"/>
<name>A0A1Y2KWB0_9PROT</name>
<dbReference type="EMBL" id="JFKA01000011">
    <property type="protein sequence ID" value="OSQ36413.1"/>
    <property type="molecule type" value="Genomic_DNA"/>
</dbReference>
<evidence type="ECO:0000256" key="2">
    <source>
        <dbReference type="PIRNR" id="PIRNR006276"/>
    </source>
</evidence>
<keyword evidence="2" id="KW-0963">Cytoplasm</keyword>
<feature type="domain" description="UspA" evidence="3">
    <location>
        <begin position="1"/>
        <end position="141"/>
    </location>
</feature>
<dbReference type="AlphaFoldDB" id="A0A1Y2KWB0"/>
<dbReference type="Pfam" id="PF00582">
    <property type="entry name" value="Usp"/>
    <property type="match status" value="1"/>
</dbReference>
<dbReference type="SUPFAM" id="SSF52402">
    <property type="entry name" value="Adenine nucleotide alpha hydrolases-like"/>
    <property type="match status" value="1"/>
</dbReference>
<evidence type="ECO:0000313" key="4">
    <source>
        <dbReference type="EMBL" id="OSQ36413.1"/>
    </source>
</evidence>
<dbReference type="PRINTS" id="PR01438">
    <property type="entry name" value="UNVRSLSTRESS"/>
</dbReference>
<proteinExistence type="inferred from homology"/>
<comment type="caution">
    <text evidence="4">The sequence shown here is derived from an EMBL/GenBank/DDBJ whole genome shotgun (WGS) entry which is preliminary data.</text>
</comment>
<dbReference type="PIRSF" id="PIRSF006276">
    <property type="entry name" value="UspA"/>
    <property type="match status" value="1"/>
</dbReference>
<dbReference type="CDD" id="cd00293">
    <property type="entry name" value="USP-like"/>
    <property type="match status" value="1"/>
</dbReference>
<evidence type="ECO:0000259" key="3">
    <source>
        <dbReference type="Pfam" id="PF00582"/>
    </source>
</evidence>
<evidence type="ECO:0000313" key="5">
    <source>
        <dbReference type="Proteomes" id="UP000193391"/>
    </source>
</evidence>
<dbReference type="PANTHER" id="PTHR46268:SF6">
    <property type="entry name" value="UNIVERSAL STRESS PROTEIN UP12"/>
    <property type="match status" value="1"/>
</dbReference>
<dbReference type="Proteomes" id="UP000193391">
    <property type="component" value="Unassembled WGS sequence"/>
</dbReference>
<sequence length="142" mass="15826">MYKDILVTIDFDHDESWSKALPAAIREAKIDGARLHILTVVPTVGMSMVGQFFPKGYEKKVLATYNDRLHEFVAANVPSDIKVQHIVGQGTVYEVILQIAEKTNCDLIVMGAHRPELKDYLLGPNAARVVRHANCSVLVVRD</sequence>
<reference evidence="4 5" key="1">
    <citation type="submission" date="2014-03" db="EMBL/GenBank/DDBJ databases">
        <title>The draft genome sequence of Thalassospira mesophila JCM 18969.</title>
        <authorList>
            <person name="Lai Q."/>
            <person name="Shao Z."/>
        </authorList>
    </citation>
    <scope>NUCLEOTIDE SEQUENCE [LARGE SCALE GENOMIC DNA]</scope>
    <source>
        <strain evidence="4 5">JCM 18969</strain>
    </source>
</reference>